<evidence type="ECO:0000313" key="9">
    <source>
        <dbReference type="Proteomes" id="UP001210720"/>
    </source>
</evidence>
<dbReference type="PANTHER" id="PTHR30636">
    <property type="entry name" value="UPF0701 PROTEIN YICC"/>
    <property type="match status" value="1"/>
</dbReference>
<proteinExistence type="inferred from homology"/>
<dbReference type="EMBL" id="JAQIOY010000002">
    <property type="protein sequence ID" value="MDA7424274.1"/>
    <property type="molecule type" value="Genomic_DNA"/>
</dbReference>
<evidence type="ECO:0000259" key="6">
    <source>
        <dbReference type="Pfam" id="PF03755"/>
    </source>
</evidence>
<feature type="domain" description="Endoribonuclease YicC-like N-terminal" evidence="6">
    <location>
        <begin position="3"/>
        <end position="159"/>
    </location>
</feature>
<protein>
    <submittedName>
        <fullName evidence="8">YicC family protein</fullName>
    </submittedName>
</protein>
<name>A0ABT4XQN7_9RHOB</name>
<dbReference type="NCBIfam" id="TIGR00255">
    <property type="entry name" value="YicC/YloC family endoribonuclease"/>
    <property type="match status" value="1"/>
</dbReference>
<keyword evidence="4" id="KW-0378">Hydrolase</keyword>
<comment type="similarity">
    <text evidence="5">Belongs to the YicC/YloC family.</text>
</comment>
<evidence type="ECO:0000256" key="1">
    <source>
        <dbReference type="ARBA" id="ARBA00001968"/>
    </source>
</evidence>
<keyword evidence="9" id="KW-1185">Reference proteome</keyword>
<dbReference type="InterPro" id="IPR005229">
    <property type="entry name" value="YicC/YloC-like"/>
</dbReference>
<dbReference type="InterPro" id="IPR013551">
    <property type="entry name" value="YicC-like_C"/>
</dbReference>
<evidence type="ECO:0000259" key="7">
    <source>
        <dbReference type="Pfam" id="PF08340"/>
    </source>
</evidence>
<comment type="cofactor">
    <cofactor evidence="1">
        <name>a divalent metal cation</name>
        <dbReference type="ChEBI" id="CHEBI:60240"/>
    </cofactor>
</comment>
<gene>
    <name evidence="8" type="ORF">PFY00_06015</name>
</gene>
<dbReference type="RefSeq" id="WP_271431635.1">
    <property type="nucleotide sequence ID" value="NZ_JAQIOY010000002.1"/>
</dbReference>
<dbReference type="Pfam" id="PF08340">
    <property type="entry name" value="YicC-like_C"/>
    <property type="match status" value="1"/>
</dbReference>
<accession>A0ABT4XQN7</accession>
<dbReference type="Proteomes" id="UP001210720">
    <property type="component" value="Unassembled WGS sequence"/>
</dbReference>
<dbReference type="PANTHER" id="PTHR30636:SF3">
    <property type="entry name" value="UPF0701 PROTEIN YICC"/>
    <property type="match status" value="1"/>
</dbReference>
<organism evidence="8 9">
    <name type="scientific">Thalassococcus lentus</name>
    <dbReference type="NCBI Taxonomy" id="1210524"/>
    <lineage>
        <taxon>Bacteria</taxon>
        <taxon>Pseudomonadati</taxon>
        <taxon>Pseudomonadota</taxon>
        <taxon>Alphaproteobacteria</taxon>
        <taxon>Rhodobacterales</taxon>
        <taxon>Roseobacteraceae</taxon>
        <taxon>Thalassococcus</taxon>
    </lineage>
</organism>
<evidence type="ECO:0000256" key="3">
    <source>
        <dbReference type="ARBA" id="ARBA00022759"/>
    </source>
</evidence>
<comment type="caution">
    <text evidence="8">The sequence shown here is derived from an EMBL/GenBank/DDBJ whole genome shotgun (WGS) entry which is preliminary data.</text>
</comment>
<evidence type="ECO:0000313" key="8">
    <source>
        <dbReference type="EMBL" id="MDA7424274.1"/>
    </source>
</evidence>
<evidence type="ECO:0000256" key="2">
    <source>
        <dbReference type="ARBA" id="ARBA00022722"/>
    </source>
</evidence>
<keyword evidence="3" id="KW-0255">Endonuclease</keyword>
<feature type="domain" description="Endoribonuclease YicC-like C-terminal" evidence="7">
    <location>
        <begin position="182"/>
        <end position="296"/>
    </location>
</feature>
<dbReference type="InterPro" id="IPR013527">
    <property type="entry name" value="YicC-like_N"/>
</dbReference>
<sequence length="296" mass="31770">MRQSMTGFASLQGSGAGFDWTWELRGVNGKGLDLRLRVPDWIEGLEAAVRTRAGKAIGRGNVQISLKLQAGEEAQTVAVDPVQLRGMLNAMAEVETEAMAMGVTLAPSRAGDILGLRGVLASGAADVDHKALLAALMASFDAALEAFREMRIAEGDKLNEILTRQVDEIETLTAQASDAARSRAGAQAERMKAQLARVMDNTDGVDEARIAQELALIAVKADITEEIDRLGAHVTAARDLMQTKGPIGRKLDFLMQEFNREANTLCSKSGDAALTQVGLALKTVIDQMREQVQNVE</sequence>
<dbReference type="Pfam" id="PF03755">
    <property type="entry name" value="YicC-like_N"/>
    <property type="match status" value="1"/>
</dbReference>
<evidence type="ECO:0000256" key="5">
    <source>
        <dbReference type="ARBA" id="ARBA00035648"/>
    </source>
</evidence>
<evidence type="ECO:0000256" key="4">
    <source>
        <dbReference type="ARBA" id="ARBA00022801"/>
    </source>
</evidence>
<reference evidence="8 9" key="1">
    <citation type="submission" date="2023-01" db="EMBL/GenBank/DDBJ databases">
        <title>Thalassococcus onchidii sp. nov., isolated from a marine invertebrate from the South China Sea.</title>
        <authorList>
            <person name="Xu S."/>
            <person name="Liu Z."/>
            <person name="Xu Y."/>
        </authorList>
    </citation>
    <scope>NUCLEOTIDE SEQUENCE [LARGE SCALE GENOMIC DNA]</scope>
    <source>
        <strain evidence="8 9">KCTC 32084</strain>
    </source>
</reference>
<keyword evidence="2" id="KW-0540">Nuclease</keyword>